<dbReference type="RefSeq" id="WP_099521125.1">
    <property type="nucleotide sequence ID" value="NZ_CP016808.1"/>
</dbReference>
<protein>
    <recommendedName>
        <fullName evidence="3">VOC domain-containing protein</fullName>
    </recommendedName>
</protein>
<dbReference type="GO" id="GO:0004493">
    <property type="term" value="F:methylmalonyl-CoA epimerase activity"/>
    <property type="evidence" value="ECO:0007669"/>
    <property type="project" value="TreeGrafter"/>
</dbReference>
<organism evidence="2">
    <name type="scientific">Paenibacillus sp. BIHB 4019</name>
    <dbReference type="NCBI Taxonomy" id="1870819"/>
    <lineage>
        <taxon>Bacteria</taxon>
        <taxon>Bacillati</taxon>
        <taxon>Bacillota</taxon>
        <taxon>Bacilli</taxon>
        <taxon>Bacillales</taxon>
        <taxon>Paenibacillaceae</taxon>
        <taxon>Paenibacillus</taxon>
    </lineage>
</organism>
<dbReference type="Pfam" id="PF13669">
    <property type="entry name" value="Glyoxalase_4"/>
    <property type="match status" value="1"/>
</dbReference>
<dbReference type="EMBL" id="CP016808">
    <property type="protein sequence ID" value="ANY70195.1"/>
    <property type="molecule type" value="Genomic_DNA"/>
</dbReference>
<dbReference type="Gene3D" id="3.10.180.10">
    <property type="entry name" value="2,3-Dihydroxybiphenyl 1,2-Dioxygenase, domain 1"/>
    <property type="match status" value="1"/>
</dbReference>
<evidence type="ECO:0008006" key="3">
    <source>
        <dbReference type="Google" id="ProtNLM"/>
    </source>
</evidence>
<dbReference type="SUPFAM" id="SSF54593">
    <property type="entry name" value="Glyoxalase/Bleomycin resistance protein/Dihydroxybiphenyl dioxygenase"/>
    <property type="match status" value="1"/>
</dbReference>
<accession>A0A1B2DR68</accession>
<gene>
    <name evidence="2" type="ORF">BBD42_29590</name>
</gene>
<name>A0A1B2DR68_9BACL</name>
<dbReference type="GO" id="GO:0046491">
    <property type="term" value="P:L-methylmalonyl-CoA metabolic process"/>
    <property type="evidence" value="ECO:0007669"/>
    <property type="project" value="TreeGrafter"/>
</dbReference>
<proteinExistence type="predicted"/>
<dbReference type="AlphaFoldDB" id="A0A1B2DR68"/>
<dbReference type="GO" id="GO:0046872">
    <property type="term" value="F:metal ion binding"/>
    <property type="evidence" value="ECO:0007669"/>
    <property type="project" value="UniProtKB-KW"/>
</dbReference>
<sequence>MMTQSPPVMTQICLVVHDAKQASANWSKVLGVQQAPVEIFPTEGLLHYTHEKAAEYSGCKVAKYELGHFILELMQPAETPSPWRTFLDNNGQGVFHFCLFVDDRKAMYDTLEGIGAEQPYHVGYFGKGSYSYVDTKAQLGLELSINNLADTSPLMELLVKGLAKPLDEVK</sequence>
<keyword evidence="1" id="KW-0479">Metal-binding</keyword>
<dbReference type="InterPro" id="IPR029068">
    <property type="entry name" value="Glyas_Bleomycin-R_OHBP_Dase"/>
</dbReference>
<dbReference type="PANTHER" id="PTHR43048:SF3">
    <property type="entry name" value="METHYLMALONYL-COA EPIMERASE, MITOCHONDRIAL"/>
    <property type="match status" value="1"/>
</dbReference>
<dbReference type="PANTHER" id="PTHR43048">
    <property type="entry name" value="METHYLMALONYL-COA EPIMERASE"/>
    <property type="match status" value="1"/>
</dbReference>
<evidence type="ECO:0000313" key="2">
    <source>
        <dbReference type="EMBL" id="ANY70195.1"/>
    </source>
</evidence>
<evidence type="ECO:0000256" key="1">
    <source>
        <dbReference type="ARBA" id="ARBA00022723"/>
    </source>
</evidence>
<reference evidence="2" key="1">
    <citation type="submission" date="2016-08" db="EMBL/GenBank/DDBJ databases">
        <title>Complete Genome Seqeunce of Paenibacillus sp. BIHB 4019 from tea rhizoplane.</title>
        <authorList>
            <person name="Thakur R."/>
            <person name="Swarnkar M.K."/>
            <person name="Gulati A."/>
        </authorList>
    </citation>
    <scope>NUCLEOTIDE SEQUENCE [LARGE SCALE GENOMIC DNA]</scope>
    <source>
        <strain evidence="2">BIHB4019</strain>
    </source>
</reference>
<dbReference type="InterPro" id="IPR051785">
    <property type="entry name" value="MMCE/EMCE_epimerase"/>
</dbReference>